<dbReference type="OrthoDB" id="9798754at2"/>
<dbReference type="InterPro" id="IPR011335">
    <property type="entry name" value="Restrct_endonuc-II-like"/>
</dbReference>
<gene>
    <name evidence="3" type="ORF">DWW18_01975</name>
    <name evidence="4" type="ORF">DXA50_10860</name>
    <name evidence="2" type="ORF">I6J59_13405</name>
</gene>
<keyword evidence="4" id="KW-0540">Nuclease</keyword>
<dbReference type="Proteomes" id="UP000654720">
    <property type="component" value="Chromosome"/>
</dbReference>
<name>A0A413IN01_9BACT</name>
<dbReference type="EMBL" id="CP069450">
    <property type="protein sequence ID" value="QRO48925.1"/>
    <property type="molecule type" value="Genomic_DNA"/>
</dbReference>
<dbReference type="RefSeq" id="WP_034503122.1">
    <property type="nucleotide sequence ID" value="NZ_CAJKXH010000022.1"/>
</dbReference>
<evidence type="ECO:0000259" key="1">
    <source>
        <dbReference type="Pfam" id="PF04480"/>
    </source>
</evidence>
<evidence type="ECO:0000313" key="7">
    <source>
        <dbReference type="Proteomes" id="UP000654720"/>
    </source>
</evidence>
<dbReference type="GO" id="GO:0004519">
    <property type="term" value="F:endonuclease activity"/>
    <property type="evidence" value="ECO:0007669"/>
    <property type="project" value="UniProtKB-KW"/>
</dbReference>
<reference evidence="5 6" key="1">
    <citation type="submission" date="2018-08" db="EMBL/GenBank/DDBJ databases">
        <title>A genome reference for cultivated species of the human gut microbiota.</title>
        <authorList>
            <person name="Zou Y."/>
            <person name="Xue W."/>
            <person name="Luo G."/>
        </authorList>
    </citation>
    <scope>NUCLEOTIDE SEQUENCE [LARGE SCALE GENOMIC DNA]</scope>
    <source>
        <strain evidence="3 5">AF14-49</strain>
        <strain evidence="4 6">OF02-7</strain>
    </source>
</reference>
<evidence type="ECO:0000313" key="2">
    <source>
        <dbReference type="EMBL" id="QRO48925.1"/>
    </source>
</evidence>
<dbReference type="PANTHER" id="PTHR38590">
    <property type="entry name" value="BLL0828 PROTEIN"/>
    <property type="match status" value="1"/>
</dbReference>
<dbReference type="PANTHER" id="PTHR38590:SF1">
    <property type="entry name" value="BLL0828 PROTEIN"/>
    <property type="match status" value="1"/>
</dbReference>
<dbReference type="Gene3D" id="3.40.960.10">
    <property type="entry name" value="VSR Endonuclease"/>
    <property type="match status" value="1"/>
</dbReference>
<dbReference type="CDD" id="cd01038">
    <property type="entry name" value="Endonuclease_DUF559"/>
    <property type="match status" value="1"/>
</dbReference>
<sequence>MSIPLQKNPKNTKTLRQELRASATPAEKLLWQYIKEKQIDNYRFRRQHGVGPYILDFYCPSLRLGIELDGNVHDDVIVQEHDWEREKYLKEIAGIHVLRFENEEVTSNTEAVIEVIRCWIAKNNPSC</sequence>
<feature type="domain" description="DUF559" evidence="1">
    <location>
        <begin position="12"/>
        <end position="117"/>
    </location>
</feature>
<dbReference type="AlphaFoldDB" id="A0A413IN01"/>
<proteinExistence type="predicted"/>
<dbReference type="Pfam" id="PF04480">
    <property type="entry name" value="DUF559"/>
    <property type="match status" value="1"/>
</dbReference>
<dbReference type="Proteomes" id="UP000283589">
    <property type="component" value="Unassembled WGS sequence"/>
</dbReference>
<dbReference type="EMBL" id="QRZA01000002">
    <property type="protein sequence ID" value="RGV36207.1"/>
    <property type="molecule type" value="Genomic_DNA"/>
</dbReference>
<dbReference type="GeneID" id="93098443"/>
<evidence type="ECO:0000313" key="6">
    <source>
        <dbReference type="Proteomes" id="UP000286063"/>
    </source>
</evidence>
<evidence type="ECO:0000313" key="3">
    <source>
        <dbReference type="EMBL" id="RGV36207.1"/>
    </source>
</evidence>
<dbReference type="Proteomes" id="UP000286063">
    <property type="component" value="Unassembled WGS sequence"/>
</dbReference>
<dbReference type="STRING" id="1121130.GCA_000519105_00323"/>
<keyword evidence="4" id="KW-0378">Hydrolase</keyword>
<accession>A0A413IN01</accession>
<keyword evidence="7" id="KW-1185">Reference proteome</keyword>
<dbReference type="InterPro" id="IPR007569">
    <property type="entry name" value="DUF559"/>
</dbReference>
<organism evidence="4 6">
    <name type="scientific">Butyricimonas virosa</name>
    <dbReference type="NCBI Taxonomy" id="544645"/>
    <lineage>
        <taxon>Bacteria</taxon>
        <taxon>Pseudomonadati</taxon>
        <taxon>Bacteroidota</taxon>
        <taxon>Bacteroidia</taxon>
        <taxon>Bacteroidales</taxon>
        <taxon>Odoribacteraceae</taxon>
        <taxon>Butyricimonas</taxon>
    </lineage>
</organism>
<evidence type="ECO:0000313" key="4">
    <source>
        <dbReference type="EMBL" id="RGY16657.1"/>
    </source>
</evidence>
<keyword evidence="4" id="KW-0255">Endonuclease</keyword>
<dbReference type="EMBL" id="QSCR01000018">
    <property type="protein sequence ID" value="RGY16657.1"/>
    <property type="molecule type" value="Genomic_DNA"/>
</dbReference>
<evidence type="ECO:0000313" key="5">
    <source>
        <dbReference type="Proteomes" id="UP000283589"/>
    </source>
</evidence>
<reference evidence="2 7" key="2">
    <citation type="submission" date="2021-02" db="EMBL/GenBank/DDBJ databases">
        <title>FDA dAtabase for Regulatory Grade micrObial Sequences (FDA-ARGOS): Supporting development and validation of Infectious Disease Dx tests.</title>
        <authorList>
            <person name="Carlson P."/>
            <person name="Fischbach M."/>
            <person name="Hastie J."/>
            <person name="Bilen M."/>
            <person name="Cheng A."/>
            <person name="Tallon L."/>
            <person name="Sadzewicz L."/>
            <person name="Zhao X."/>
            <person name="Boylan J."/>
            <person name="Ott S."/>
            <person name="Bowen H."/>
            <person name="Vavikolanu K."/>
            <person name="Mehta A."/>
            <person name="Aluvathingal J."/>
            <person name="Nadendla S."/>
            <person name="Yan Y."/>
            <person name="Sichtig H."/>
        </authorList>
    </citation>
    <scope>NUCLEOTIDE SEQUENCE [LARGE SCALE GENOMIC DNA]</scope>
    <source>
        <strain evidence="2 7">FDAARGOS_1229</strain>
    </source>
</reference>
<protein>
    <submittedName>
        <fullName evidence="4">Endonuclease domain-containing protein</fullName>
    </submittedName>
</protein>
<dbReference type="InterPro" id="IPR047216">
    <property type="entry name" value="Endonuclease_DUF559_bact"/>
</dbReference>
<dbReference type="SUPFAM" id="SSF52980">
    <property type="entry name" value="Restriction endonuclease-like"/>
    <property type="match status" value="1"/>
</dbReference>